<dbReference type="KEGG" id="cpre:Csp1_25610"/>
<name>A0A2Z3YSM9_9CORY</name>
<accession>A0A2Z3YSM9</accession>
<gene>
    <name evidence="1" type="ORF">Csp1_25610</name>
</gene>
<protein>
    <submittedName>
        <fullName evidence="1">Uncharacterized protein</fullName>
    </submittedName>
</protein>
<evidence type="ECO:0000313" key="2">
    <source>
        <dbReference type="Proteomes" id="UP000247696"/>
    </source>
</evidence>
<dbReference type="EMBL" id="CP024988">
    <property type="protein sequence ID" value="AWT27309.1"/>
    <property type="molecule type" value="Genomic_DNA"/>
</dbReference>
<sequence>MTLSTAPVFTVPAHGPGEKWNRVPLSVTPVPTARATRRVVKVTVGDFVLELRKGHAVRLADALVDAYEETGNA</sequence>
<dbReference type="AlphaFoldDB" id="A0A2Z3YSM9"/>
<organism evidence="1 2">
    <name type="scientific">Corynebacterium provencense</name>
    <dbReference type="NCBI Taxonomy" id="1737425"/>
    <lineage>
        <taxon>Bacteria</taxon>
        <taxon>Bacillati</taxon>
        <taxon>Actinomycetota</taxon>
        <taxon>Actinomycetes</taxon>
        <taxon>Mycobacteriales</taxon>
        <taxon>Corynebacteriaceae</taxon>
        <taxon>Corynebacterium</taxon>
    </lineage>
</organism>
<dbReference type="STRING" id="1737425.GCA_900049755_01333"/>
<proteinExistence type="predicted"/>
<dbReference type="Proteomes" id="UP000247696">
    <property type="component" value="Chromosome"/>
</dbReference>
<reference evidence="2" key="1">
    <citation type="submission" date="2017-11" db="EMBL/GenBank/DDBJ databases">
        <title>Otitis media/interna in a cat caused by the recently described species Corynebacterium provencense.</title>
        <authorList>
            <person name="Kittl S."/>
            <person name="Brodard I."/>
            <person name="Rychener L."/>
            <person name="Jores J."/>
            <person name="Roosje P."/>
            <person name="Gobeli Brawand S."/>
        </authorList>
    </citation>
    <scope>NUCLEOTIDE SEQUENCE [LARGE SCALE GENOMIC DNA]</scope>
    <source>
        <strain evidence="2">17KM38</strain>
    </source>
</reference>
<evidence type="ECO:0000313" key="1">
    <source>
        <dbReference type="EMBL" id="AWT27309.1"/>
    </source>
</evidence>
<keyword evidence="2" id="KW-1185">Reference proteome</keyword>
<dbReference type="RefSeq" id="WP_110482254.1">
    <property type="nucleotide sequence ID" value="NZ_CP024988.1"/>
</dbReference>